<organism evidence="1 2">
    <name type="scientific">Candidatus Woesebacteria bacterium RIFCSPLOWO2_01_FULL_44_14</name>
    <dbReference type="NCBI Taxonomy" id="1802525"/>
    <lineage>
        <taxon>Bacteria</taxon>
        <taxon>Candidatus Woeseibacteriota</taxon>
    </lineage>
</organism>
<dbReference type="EMBL" id="MGHL01000006">
    <property type="protein sequence ID" value="OGM70336.1"/>
    <property type="molecule type" value="Genomic_DNA"/>
</dbReference>
<evidence type="ECO:0000313" key="1">
    <source>
        <dbReference type="EMBL" id="OGM70336.1"/>
    </source>
</evidence>
<proteinExistence type="predicted"/>
<protein>
    <submittedName>
        <fullName evidence="1">Uncharacterized protein</fullName>
    </submittedName>
</protein>
<comment type="caution">
    <text evidence="1">The sequence shown here is derived from an EMBL/GenBank/DDBJ whole genome shotgun (WGS) entry which is preliminary data.</text>
</comment>
<dbReference type="Proteomes" id="UP000178429">
    <property type="component" value="Unassembled WGS sequence"/>
</dbReference>
<accession>A0A1F8C1X2</accession>
<dbReference type="AlphaFoldDB" id="A0A1F8C1X2"/>
<name>A0A1F8C1X2_9BACT</name>
<reference evidence="1 2" key="1">
    <citation type="journal article" date="2016" name="Nat. Commun.">
        <title>Thousands of microbial genomes shed light on interconnected biogeochemical processes in an aquifer system.</title>
        <authorList>
            <person name="Anantharaman K."/>
            <person name="Brown C.T."/>
            <person name="Hug L.A."/>
            <person name="Sharon I."/>
            <person name="Castelle C.J."/>
            <person name="Probst A.J."/>
            <person name="Thomas B.C."/>
            <person name="Singh A."/>
            <person name="Wilkins M.J."/>
            <person name="Karaoz U."/>
            <person name="Brodie E.L."/>
            <person name="Williams K.H."/>
            <person name="Hubbard S.S."/>
            <person name="Banfield J.F."/>
        </authorList>
    </citation>
    <scope>NUCLEOTIDE SEQUENCE [LARGE SCALE GENOMIC DNA]</scope>
</reference>
<evidence type="ECO:0000313" key="2">
    <source>
        <dbReference type="Proteomes" id="UP000178429"/>
    </source>
</evidence>
<gene>
    <name evidence="1" type="ORF">A2975_04690</name>
</gene>
<sequence>MGKEQLSEEAKKMCRMCNIRDRHDNTCGYFYSEEEAIRTQNTRAERGVCKHVEISGPLKNELAFSNPQFVKLSGWIIKEGDQWVYRGKAPRIDDIYDDDPTESKSAR</sequence>
<dbReference type="STRING" id="1802525.A2975_04690"/>